<evidence type="ECO:0000256" key="1">
    <source>
        <dbReference type="ARBA" id="ARBA00000707"/>
    </source>
</evidence>
<dbReference type="PROSITE" id="PS00140">
    <property type="entry name" value="UCH_1"/>
    <property type="match status" value="1"/>
</dbReference>
<gene>
    <name evidence="10" type="primary">YUH1_2</name>
    <name evidence="10" type="ORF">SLS62_008055</name>
</gene>
<dbReference type="InterPro" id="IPR036959">
    <property type="entry name" value="Peptidase_C12_UCH_sf"/>
</dbReference>
<evidence type="ECO:0000256" key="7">
    <source>
        <dbReference type="PROSITE-ProRule" id="PRU01393"/>
    </source>
</evidence>
<protein>
    <recommendedName>
        <fullName evidence="8">Ubiquitin carboxyl-terminal hydrolase</fullName>
        <ecNumber evidence="8">3.4.19.12</ecNumber>
    </recommendedName>
</protein>
<keyword evidence="4 7" id="KW-0833">Ubl conjugation pathway</keyword>
<sequence>MRYRKHFIPLESNPELFTQLIHRLGVSTSLQYHDVLSLDDPELLALVPRPALALVLVFPTSPSYKSSIAGYDQTVNDYTKFGDQEEVMWYRQTINNACGLYGILHAVSNGQARDHIVPHSHLFKLVEKCKDLGPKERAAVLEEDEELELAYEEVALQGDSEAPENPEDEVDFHYVCFVRSHKDGHIYELDGDRKAPVNWGASAENDMLAGKGLGVIKQFTMQVESDTGFSLLALSPT</sequence>
<dbReference type="SUPFAM" id="SSF54001">
    <property type="entry name" value="Cysteine proteinases"/>
    <property type="match status" value="1"/>
</dbReference>
<comment type="catalytic activity">
    <reaction evidence="1 7 8">
        <text>Thiol-dependent hydrolysis of ester, thioester, amide, peptide and isopeptide bonds formed by the C-terminal Gly of ubiquitin (a 76-residue protein attached to proteins as an intracellular targeting signal).</text>
        <dbReference type="EC" id="3.4.19.12"/>
    </reaction>
</comment>
<comment type="similarity">
    <text evidence="2 7 8">Belongs to the peptidase C12 family.</text>
</comment>
<keyword evidence="3 7" id="KW-0645">Protease</keyword>
<reference evidence="10 11" key="1">
    <citation type="submission" date="2024-02" db="EMBL/GenBank/DDBJ databases">
        <title>De novo assembly and annotation of 12 fungi associated with fruit tree decline syndrome in Ontario, Canada.</title>
        <authorList>
            <person name="Sulman M."/>
            <person name="Ellouze W."/>
            <person name="Ilyukhin E."/>
        </authorList>
    </citation>
    <scope>NUCLEOTIDE SEQUENCE [LARGE SCALE GENOMIC DNA]</scope>
    <source>
        <strain evidence="10 11">M11/M66-122</strain>
    </source>
</reference>
<dbReference type="AlphaFoldDB" id="A0AAN9YPT7"/>
<dbReference type="GO" id="GO:0006511">
    <property type="term" value="P:ubiquitin-dependent protein catabolic process"/>
    <property type="evidence" value="ECO:0007669"/>
    <property type="project" value="UniProtKB-UniRule"/>
</dbReference>
<dbReference type="Proteomes" id="UP001320420">
    <property type="component" value="Unassembled WGS sequence"/>
</dbReference>
<feature type="domain" description="UCH catalytic" evidence="9">
    <location>
        <begin position="6"/>
        <end position="236"/>
    </location>
</feature>
<evidence type="ECO:0000256" key="3">
    <source>
        <dbReference type="ARBA" id="ARBA00022670"/>
    </source>
</evidence>
<dbReference type="EMBL" id="JAKJXP020000071">
    <property type="protein sequence ID" value="KAK7750062.1"/>
    <property type="molecule type" value="Genomic_DNA"/>
</dbReference>
<accession>A0AAN9YPT7</accession>
<evidence type="ECO:0000313" key="11">
    <source>
        <dbReference type="Proteomes" id="UP001320420"/>
    </source>
</evidence>
<dbReference type="EC" id="3.4.19.12" evidence="8"/>
<dbReference type="GO" id="GO:0016579">
    <property type="term" value="P:protein deubiquitination"/>
    <property type="evidence" value="ECO:0007669"/>
    <property type="project" value="TreeGrafter"/>
</dbReference>
<evidence type="ECO:0000256" key="5">
    <source>
        <dbReference type="ARBA" id="ARBA00022801"/>
    </source>
</evidence>
<feature type="site" description="Important for enzyme activity" evidence="7">
    <location>
        <position position="190"/>
    </location>
</feature>
<dbReference type="InterPro" id="IPR001578">
    <property type="entry name" value="Peptidase_C12_UCH"/>
</dbReference>
<name>A0AAN9YPT7_9PEZI</name>
<feature type="active site" description="Proton donor" evidence="7">
    <location>
        <position position="173"/>
    </location>
</feature>
<dbReference type="InterPro" id="IPR038765">
    <property type="entry name" value="Papain-like_cys_pep_sf"/>
</dbReference>
<dbReference type="Gene3D" id="3.40.532.10">
    <property type="entry name" value="Peptidase C12, ubiquitin carboxyl-terminal hydrolase"/>
    <property type="match status" value="1"/>
</dbReference>
<dbReference type="GO" id="GO:0005737">
    <property type="term" value="C:cytoplasm"/>
    <property type="evidence" value="ECO:0007669"/>
    <property type="project" value="TreeGrafter"/>
</dbReference>
<dbReference type="FunFam" id="3.40.532.10:FF:000006">
    <property type="entry name" value="Ubiquitin carboxyl-terminal hydrolase"/>
    <property type="match status" value="1"/>
</dbReference>
<evidence type="ECO:0000256" key="8">
    <source>
        <dbReference type="RuleBase" id="RU361215"/>
    </source>
</evidence>
<evidence type="ECO:0000256" key="4">
    <source>
        <dbReference type="ARBA" id="ARBA00022786"/>
    </source>
</evidence>
<dbReference type="CDD" id="cd09616">
    <property type="entry name" value="Peptidase_C12_UCH_L1_L3"/>
    <property type="match status" value="1"/>
</dbReference>
<proteinExistence type="inferred from homology"/>
<evidence type="ECO:0000259" key="9">
    <source>
        <dbReference type="PROSITE" id="PS52048"/>
    </source>
</evidence>
<dbReference type="Pfam" id="PF01088">
    <property type="entry name" value="Peptidase_C12"/>
    <property type="match status" value="1"/>
</dbReference>
<feature type="site" description="Transition state stabilizer" evidence="7">
    <location>
        <position position="92"/>
    </location>
</feature>
<keyword evidence="11" id="KW-1185">Reference proteome</keyword>
<evidence type="ECO:0000313" key="10">
    <source>
        <dbReference type="EMBL" id="KAK7750062.1"/>
    </source>
</evidence>
<organism evidence="10 11">
    <name type="scientific">Diatrype stigma</name>
    <dbReference type="NCBI Taxonomy" id="117547"/>
    <lineage>
        <taxon>Eukaryota</taxon>
        <taxon>Fungi</taxon>
        <taxon>Dikarya</taxon>
        <taxon>Ascomycota</taxon>
        <taxon>Pezizomycotina</taxon>
        <taxon>Sordariomycetes</taxon>
        <taxon>Xylariomycetidae</taxon>
        <taxon>Xylariales</taxon>
        <taxon>Diatrypaceae</taxon>
        <taxon>Diatrype</taxon>
    </lineage>
</organism>
<evidence type="ECO:0000256" key="6">
    <source>
        <dbReference type="ARBA" id="ARBA00022807"/>
    </source>
</evidence>
<dbReference type="GO" id="GO:0004843">
    <property type="term" value="F:cysteine-type deubiquitinase activity"/>
    <property type="evidence" value="ECO:0007669"/>
    <property type="project" value="UniProtKB-UniRule"/>
</dbReference>
<dbReference type="PANTHER" id="PTHR10589">
    <property type="entry name" value="UBIQUITIN CARBOXYL-TERMINAL HYDROLASE"/>
    <property type="match status" value="1"/>
</dbReference>
<dbReference type="PRINTS" id="PR00707">
    <property type="entry name" value="UBCTHYDRLASE"/>
</dbReference>
<dbReference type="PROSITE" id="PS52048">
    <property type="entry name" value="UCH_DOMAIN"/>
    <property type="match status" value="1"/>
</dbReference>
<keyword evidence="6 7" id="KW-0788">Thiol protease</keyword>
<dbReference type="PANTHER" id="PTHR10589:SF17">
    <property type="entry name" value="UBIQUITIN CARBOXYL-TERMINAL HYDROLASE"/>
    <property type="match status" value="1"/>
</dbReference>
<dbReference type="InterPro" id="IPR057254">
    <property type="entry name" value="UCH_AS"/>
</dbReference>
<keyword evidence="5 7" id="KW-0378">Hydrolase</keyword>
<feature type="active site" description="Nucleophile" evidence="7">
    <location>
        <position position="98"/>
    </location>
</feature>
<comment type="caution">
    <text evidence="10">The sequence shown here is derived from an EMBL/GenBank/DDBJ whole genome shotgun (WGS) entry which is preliminary data.</text>
</comment>
<evidence type="ECO:0000256" key="2">
    <source>
        <dbReference type="ARBA" id="ARBA00009326"/>
    </source>
</evidence>